<dbReference type="EMBL" id="JASJND010000003">
    <property type="protein sequence ID" value="MDJ1113795.1"/>
    <property type="molecule type" value="Genomic_DNA"/>
</dbReference>
<evidence type="ECO:0000313" key="1">
    <source>
        <dbReference type="EMBL" id="MDJ1113795.1"/>
    </source>
</evidence>
<gene>
    <name evidence="1" type="ORF">QNI14_04955</name>
</gene>
<protein>
    <recommendedName>
        <fullName evidence="3">DUF222 domain-containing protein</fullName>
    </recommendedName>
</protein>
<comment type="caution">
    <text evidence="1">The sequence shown here is derived from an EMBL/GenBank/DDBJ whole genome shotgun (WGS) entry which is preliminary data.</text>
</comment>
<keyword evidence="2" id="KW-1185">Reference proteome</keyword>
<evidence type="ECO:0008006" key="3">
    <source>
        <dbReference type="Google" id="ProtNLM"/>
    </source>
</evidence>
<proteinExistence type="predicted"/>
<dbReference type="Proteomes" id="UP001321481">
    <property type="component" value="Unassembled WGS sequence"/>
</dbReference>
<name>A0ABT6ZCB5_9MICO</name>
<evidence type="ECO:0000313" key="2">
    <source>
        <dbReference type="Proteomes" id="UP001321481"/>
    </source>
</evidence>
<reference evidence="1 2" key="1">
    <citation type="submission" date="2023-05" db="EMBL/GenBank/DDBJ databases">
        <title>Microbacterium dauci sp.nov., Isolated from Carrot Rhizosphere Soil.</title>
        <authorList>
            <person name="Xiao Z."/>
            <person name="Zheng J."/>
        </authorList>
    </citation>
    <scope>NUCLEOTIDE SEQUENCE [LARGE SCALE GENOMIC DNA]</scope>
    <source>
        <strain evidence="1 2">LX3-4</strain>
    </source>
</reference>
<dbReference type="RefSeq" id="WP_283715270.1">
    <property type="nucleotide sequence ID" value="NZ_JASJND010000003.1"/>
</dbReference>
<sequence length="337" mass="37112">MASRDPELLVPLALRLSRADELAEDLAGRCFEWARAGGTRFDERRSDGFAELYVASVDPVPPIVRLLFSDAVNQLRSALDNAVVLLIEHERGEPLTRDALLKSNFPIRNSEHLYDRAVARAIGELPELAKSHPIGQSIYELQPFRPLEKVREMTRRSGEAHAPHHLRALQEYSNADKHHRLRAVAVGSAMTRSMTGAAHVLETPTELSLGLAISRVAIGSHDVIEAWPYICMERPITGALVPPGAELNDLHRFVSEVALPRLGESVGATRFPPNVDIRTRGMTDSERVASGGLTYAHQREGARFAREAMSAGREVQIPDFYRRSAVRPDTDGGGEGA</sequence>
<accession>A0ABT6ZCB5</accession>
<organism evidence="1 2">
    <name type="scientific">Microbacterium dauci</name>
    <dbReference type="NCBI Taxonomy" id="3048008"/>
    <lineage>
        <taxon>Bacteria</taxon>
        <taxon>Bacillati</taxon>
        <taxon>Actinomycetota</taxon>
        <taxon>Actinomycetes</taxon>
        <taxon>Micrococcales</taxon>
        <taxon>Microbacteriaceae</taxon>
        <taxon>Microbacterium</taxon>
    </lineage>
</organism>